<evidence type="ECO:0000259" key="1">
    <source>
        <dbReference type="Pfam" id="PF09012"/>
    </source>
</evidence>
<dbReference type="Gene3D" id="1.10.10.10">
    <property type="entry name" value="Winged helix-like DNA-binding domain superfamily/Winged helix DNA-binding domain"/>
    <property type="match status" value="1"/>
</dbReference>
<gene>
    <name evidence="2" type="ORF">HUK38_06460</name>
</gene>
<dbReference type="SUPFAM" id="SSF46785">
    <property type="entry name" value="Winged helix' DNA-binding domain"/>
    <property type="match status" value="1"/>
</dbReference>
<accession>A0A839H963</accession>
<evidence type="ECO:0000313" key="2">
    <source>
        <dbReference type="EMBL" id="MBB1125875.1"/>
    </source>
</evidence>
<dbReference type="AlphaFoldDB" id="A0A839H963"/>
<reference evidence="2 3" key="1">
    <citation type="journal article" date="2020" name="Arch. Microbiol.">
        <title>The genome sequence of the giant phototrophic gammaproteobacterium Thiospirillum jenense gives insight into its physiological properties and phylogenetic relationships.</title>
        <authorList>
            <person name="Imhoff J.F."/>
            <person name="Meyer T.E."/>
            <person name="Kyndt J.A."/>
        </authorList>
    </citation>
    <scope>NUCLEOTIDE SEQUENCE [LARGE SCALE GENOMIC DNA]</scope>
    <source>
        <strain evidence="2 3">DSM 216</strain>
    </source>
</reference>
<dbReference type="InterPro" id="IPR015102">
    <property type="entry name" value="Tscrpt_reg_HTH_FeoC"/>
</dbReference>
<dbReference type="RefSeq" id="WP_182583509.1">
    <property type="nucleotide sequence ID" value="NZ_JABVCQ010000011.1"/>
</dbReference>
<keyword evidence="3" id="KW-1185">Reference proteome</keyword>
<dbReference type="InterPro" id="IPR036388">
    <property type="entry name" value="WH-like_DNA-bd_sf"/>
</dbReference>
<name>A0A839H963_9GAMM</name>
<protein>
    <submittedName>
        <fullName evidence="2">Sugar metabolism transcriptional regulator</fullName>
    </submittedName>
</protein>
<sequence>MLTNVRRYLQQRPFASLTEIARHLDVAPDVARGVCAVWLRRGNIATIANAATCSGCGKCSGCAPEAGEFYRWVE</sequence>
<dbReference type="Proteomes" id="UP000548632">
    <property type="component" value="Unassembled WGS sequence"/>
</dbReference>
<dbReference type="EMBL" id="JABVCQ010000011">
    <property type="protein sequence ID" value="MBB1125875.1"/>
    <property type="molecule type" value="Genomic_DNA"/>
</dbReference>
<dbReference type="Pfam" id="PF09012">
    <property type="entry name" value="FeoC"/>
    <property type="match status" value="1"/>
</dbReference>
<dbReference type="InterPro" id="IPR036390">
    <property type="entry name" value="WH_DNA-bd_sf"/>
</dbReference>
<comment type="caution">
    <text evidence="2">The sequence shown here is derived from an EMBL/GenBank/DDBJ whole genome shotgun (WGS) entry which is preliminary data.</text>
</comment>
<organism evidence="2 3">
    <name type="scientific">Thiospirillum jenense</name>
    <dbReference type="NCBI Taxonomy" id="1653858"/>
    <lineage>
        <taxon>Bacteria</taxon>
        <taxon>Pseudomonadati</taxon>
        <taxon>Pseudomonadota</taxon>
        <taxon>Gammaproteobacteria</taxon>
        <taxon>Chromatiales</taxon>
        <taxon>Chromatiaceae</taxon>
        <taxon>Thiospirillum</taxon>
    </lineage>
</organism>
<feature type="domain" description="Transcriptional regulator HTH-type FeoC" evidence="1">
    <location>
        <begin position="1"/>
        <end position="71"/>
    </location>
</feature>
<proteinExistence type="predicted"/>
<evidence type="ECO:0000313" key="3">
    <source>
        <dbReference type="Proteomes" id="UP000548632"/>
    </source>
</evidence>